<dbReference type="InParanoid" id="B8MSE8"/>
<dbReference type="OMA" id="GEFAGHY"/>
<dbReference type="EMBL" id="EQ962660">
    <property type="protein sequence ID" value="EED11943.1"/>
    <property type="molecule type" value="Genomic_DNA"/>
</dbReference>
<dbReference type="AlphaFoldDB" id="B8MSE8"/>
<protein>
    <recommendedName>
        <fullName evidence="2">HTH CENPB-type domain-containing protein</fullName>
    </recommendedName>
</protein>
<dbReference type="Proteomes" id="UP000001745">
    <property type="component" value="Unassembled WGS sequence"/>
</dbReference>
<dbReference type="RefSeq" id="XP_002487597.1">
    <property type="nucleotide sequence ID" value="XM_002487552.1"/>
</dbReference>
<keyword evidence="1" id="KW-0238">DNA-binding</keyword>
<gene>
    <name evidence="3" type="ORF">TSTA_000210</name>
</gene>
<sequence>MTPKLYKEEEELIAKALSACQHEKKPNFSKLSREYGVSRKKLSRRWHGLPSRSTRPPTRRLLSLDQEKALILWIEYLDNIGAPPTNQQIEESANYLLGKDFSGPGEAPRAGKNWVHDFIKRLPKQYVRIVQKPQEKERTVAEHYGEIERWFIDLELAIQQYKIRPQNLWNFNETGFIVGQEKDEAVVTAYPKTSKRVSSLSSRESITVIEGINAEGKIIPPLLIPKGKVHLEEWYRHIKNDDWLVAPALNGFITDEIAFEWLQHFNHFSRPGAFPDWQLLLMDNHTTHLTIQFVQYCEIWHIRPFRFPPHSTHFLQPLDGVPFQQYKHVHGRVVNKIARLEEAFEALVAEGDALKIYSEADDTIPSSPTTKSISLPSTAVKLRRYVNKIEKSIDSIKDILDKVSPGLSRRIKVVNQGSLTLAELGDLHRESFAKVRDIATRKNQKTTKRQVKASGALYVKDANRLIKRRHDGDLLKIYKSHVVGVPQPMEEVASTEPQNSRFFFDTQGDR</sequence>
<dbReference type="VEuPathDB" id="FungiDB:TSTA_000210"/>
<dbReference type="GO" id="GO:0003677">
    <property type="term" value="F:DNA binding"/>
    <property type="evidence" value="ECO:0007669"/>
    <property type="project" value="UniProtKB-KW"/>
</dbReference>
<evidence type="ECO:0000313" key="3">
    <source>
        <dbReference type="EMBL" id="EED11943.1"/>
    </source>
</evidence>
<dbReference type="SMART" id="SM00674">
    <property type="entry name" value="CENPB"/>
    <property type="match status" value="1"/>
</dbReference>
<dbReference type="PANTHER" id="PTHR19303:SF74">
    <property type="entry name" value="POGO TRANSPOSABLE ELEMENT WITH KRAB DOMAIN"/>
    <property type="match status" value="1"/>
</dbReference>
<dbReference type="OrthoDB" id="4324149at2759"/>
<keyword evidence="4" id="KW-1185">Reference proteome</keyword>
<organism evidence="3 4">
    <name type="scientific">Talaromyces stipitatus (strain ATCC 10500 / CBS 375.48 / QM 6759 / NRRL 1006)</name>
    <name type="common">Penicillium stipitatum</name>
    <dbReference type="NCBI Taxonomy" id="441959"/>
    <lineage>
        <taxon>Eukaryota</taxon>
        <taxon>Fungi</taxon>
        <taxon>Dikarya</taxon>
        <taxon>Ascomycota</taxon>
        <taxon>Pezizomycotina</taxon>
        <taxon>Eurotiomycetes</taxon>
        <taxon>Eurotiomycetidae</taxon>
        <taxon>Eurotiales</taxon>
        <taxon>Trichocomaceae</taxon>
        <taxon>Talaromyces</taxon>
        <taxon>Talaromyces sect. Talaromyces</taxon>
    </lineage>
</organism>
<dbReference type="GeneID" id="8107449"/>
<name>B8MSE8_TALSN</name>
<dbReference type="PANTHER" id="PTHR19303">
    <property type="entry name" value="TRANSPOSON"/>
    <property type="match status" value="1"/>
</dbReference>
<evidence type="ECO:0000256" key="1">
    <source>
        <dbReference type="ARBA" id="ARBA00023125"/>
    </source>
</evidence>
<dbReference type="InterPro" id="IPR006600">
    <property type="entry name" value="HTH_CenpB_DNA-bd_dom"/>
</dbReference>
<dbReference type="Pfam" id="PF03221">
    <property type="entry name" value="HTH_Tnp_Tc5"/>
    <property type="match status" value="1"/>
</dbReference>
<proteinExistence type="predicted"/>
<reference evidence="4" key="1">
    <citation type="journal article" date="2015" name="Genome Announc.">
        <title>Genome sequence of the AIDS-associated pathogen Penicillium marneffei (ATCC18224) and its near taxonomic relative Talaromyces stipitatus (ATCC10500).</title>
        <authorList>
            <person name="Nierman W.C."/>
            <person name="Fedorova-Abrams N.D."/>
            <person name="Andrianopoulos A."/>
        </authorList>
    </citation>
    <scope>NUCLEOTIDE SEQUENCE [LARGE SCALE GENOMIC DNA]</scope>
    <source>
        <strain evidence="4">ATCC 10500 / CBS 375.48 / QM 6759 / NRRL 1006</strain>
    </source>
</reference>
<dbReference type="InterPro" id="IPR050863">
    <property type="entry name" value="CenT-Element_Derived"/>
</dbReference>
<dbReference type="GO" id="GO:0005634">
    <property type="term" value="C:nucleus"/>
    <property type="evidence" value="ECO:0007669"/>
    <property type="project" value="TreeGrafter"/>
</dbReference>
<dbReference type="Pfam" id="PF03184">
    <property type="entry name" value="DDE_1"/>
    <property type="match status" value="1"/>
</dbReference>
<evidence type="ECO:0000313" key="4">
    <source>
        <dbReference type="Proteomes" id="UP000001745"/>
    </source>
</evidence>
<evidence type="ECO:0000259" key="2">
    <source>
        <dbReference type="PROSITE" id="PS51253"/>
    </source>
</evidence>
<dbReference type="HOGENOM" id="CLU_013929_14_2_1"/>
<dbReference type="PROSITE" id="PS51253">
    <property type="entry name" value="HTH_CENPB"/>
    <property type="match status" value="1"/>
</dbReference>
<dbReference type="PhylomeDB" id="B8MSE8"/>
<accession>B8MSE8</accession>
<feature type="domain" description="HTH CENPB-type" evidence="2">
    <location>
        <begin position="54"/>
        <end position="128"/>
    </location>
</feature>
<dbReference type="InterPro" id="IPR004875">
    <property type="entry name" value="DDE_SF_endonuclease_dom"/>
</dbReference>